<dbReference type="EMBL" id="JAGPXD010000003">
    <property type="protein sequence ID" value="KAH7361957.1"/>
    <property type="molecule type" value="Genomic_DNA"/>
</dbReference>
<protein>
    <recommendedName>
        <fullName evidence="3">SCP domain-containing protein</fullName>
    </recommendedName>
</protein>
<dbReference type="AlphaFoldDB" id="A0A8K0TEH4"/>
<reference evidence="1" key="1">
    <citation type="journal article" date="2021" name="Nat. Commun.">
        <title>Genetic determinants of endophytism in the Arabidopsis root mycobiome.</title>
        <authorList>
            <person name="Mesny F."/>
            <person name="Miyauchi S."/>
            <person name="Thiergart T."/>
            <person name="Pickel B."/>
            <person name="Atanasova L."/>
            <person name="Karlsson M."/>
            <person name="Huettel B."/>
            <person name="Barry K.W."/>
            <person name="Haridas S."/>
            <person name="Chen C."/>
            <person name="Bauer D."/>
            <person name="Andreopoulos W."/>
            <person name="Pangilinan J."/>
            <person name="LaButti K."/>
            <person name="Riley R."/>
            <person name="Lipzen A."/>
            <person name="Clum A."/>
            <person name="Drula E."/>
            <person name="Henrissat B."/>
            <person name="Kohler A."/>
            <person name="Grigoriev I.V."/>
            <person name="Martin F.M."/>
            <person name="Hacquard S."/>
        </authorList>
    </citation>
    <scope>NUCLEOTIDE SEQUENCE</scope>
    <source>
        <strain evidence="1">MPI-CAGE-AT-0016</strain>
    </source>
</reference>
<dbReference type="SUPFAM" id="SSF55797">
    <property type="entry name" value="PR-1-like"/>
    <property type="match status" value="1"/>
</dbReference>
<sequence>MSSVPTDRPFDHASELWIAEKSLYGGQRVGDGNFASYGHYSKRMCPGDTPYTCLADHIIAQIVWKSTQKVGIASATDSQGRVFVVARYSPPGN</sequence>
<proteinExistence type="predicted"/>
<dbReference type="InterPro" id="IPR035940">
    <property type="entry name" value="CAP_sf"/>
</dbReference>
<accession>A0A8K0TEH4</accession>
<dbReference type="Gene3D" id="3.40.33.10">
    <property type="entry name" value="CAP"/>
    <property type="match status" value="1"/>
</dbReference>
<dbReference type="OrthoDB" id="43654at2759"/>
<name>A0A8K0TEH4_9PEZI</name>
<organism evidence="1 2">
    <name type="scientific">Plectosphaerella cucumerina</name>
    <dbReference type="NCBI Taxonomy" id="40658"/>
    <lineage>
        <taxon>Eukaryota</taxon>
        <taxon>Fungi</taxon>
        <taxon>Dikarya</taxon>
        <taxon>Ascomycota</taxon>
        <taxon>Pezizomycotina</taxon>
        <taxon>Sordariomycetes</taxon>
        <taxon>Hypocreomycetidae</taxon>
        <taxon>Glomerellales</taxon>
        <taxon>Plectosphaerellaceae</taxon>
        <taxon>Plectosphaerella</taxon>
    </lineage>
</organism>
<dbReference type="Proteomes" id="UP000813385">
    <property type="component" value="Unassembled WGS sequence"/>
</dbReference>
<evidence type="ECO:0000313" key="1">
    <source>
        <dbReference type="EMBL" id="KAH7361957.1"/>
    </source>
</evidence>
<evidence type="ECO:0008006" key="3">
    <source>
        <dbReference type="Google" id="ProtNLM"/>
    </source>
</evidence>
<comment type="caution">
    <text evidence="1">The sequence shown here is derived from an EMBL/GenBank/DDBJ whole genome shotgun (WGS) entry which is preliminary data.</text>
</comment>
<keyword evidence="2" id="KW-1185">Reference proteome</keyword>
<gene>
    <name evidence="1" type="ORF">B0T11DRAFT_279891</name>
</gene>
<evidence type="ECO:0000313" key="2">
    <source>
        <dbReference type="Proteomes" id="UP000813385"/>
    </source>
</evidence>